<name>A0ABU2HEL4_9GAMM</name>
<evidence type="ECO:0000313" key="2">
    <source>
        <dbReference type="Proteomes" id="UP001267407"/>
    </source>
</evidence>
<dbReference type="EMBL" id="JAVMBO010000003">
    <property type="protein sequence ID" value="MDS1309080.1"/>
    <property type="molecule type" value="Genomic_DNA"/>
</dbReference>
<keyword evidence="2" id="KW-1185">Reference proteome</keyword>
<organism evidence="1 2">
    <name type="scientific">Marinobacter xiaoshiensis</name>
    <dbReference type="NCBI Taxonomy" id="3073652"/>
    <lineage>
        <taxon>Bacteria</taxon>
        <taxon>Pseudomonadati</taxon>
        <taxon>Pseudomonadota</taxon>
        <taxon>Gammaproteobacteria</taxon>
        <taxon>Pseudomonadales</taxon>
        <taxon>Marinobacteraceae</taxon>
        <taxon>Marinobacter</taxon>
    </lineage>
</organism>
<sequence length="204" mass="22996">MSICIPDDLAGPKTVTSLAGSLQKRFDLARSGDLEKAIELACCLQVLTARANFVRYMDSFIYDIPYKSNSYAWGHKCDGLALLAYDADSHSDDTLRAKALAIITSENFDENDLDWLLENARGELDADKEEREGAELLAQAGEVLDLTVKEKQQGHYSRIVLFAYYHQLLKAFMPDLAVKEVEGLAVLIERERWSLREMLSESRN</sequence>
<dbReference type="Proteomes" id="UP001267407">
    <property type="component" value="Unassembled WGS sequence"/>
</dbReference>
<gene>
    <name evidence="1" type="ORF">RKA07_03050</name>
</gene>
<dbReference type="RefSeq" id="WP_310965522.1">
    <property type="nucleotide sequence ID" value="NZ_JAVMBO010000003.1"/>
</dbReference>
<proteinExistence type="predicted"/>
<comment type="caution">
    <text evidence="1">The sequence shown here is derived from an EMBL/GenBank/DDBJ whole genome shotgun (WGS) entry which is preliminary data.</text>
</comment>
<protein>
    <submittedName>
        <fullName evidence="1">Uncharacterized protein</fullName>
    </submittedName>
</protein>
<reference evidence="1" key="1">
    <citation type="submission" date="2023-09" db="EMBL/GenBank/DDBJ databases">
        <title>Marinobacter sediminicola sp. nov. and Marinobacter maritimum sp. nov., isolated from marine sediment.</title>
        <authorList>
            <person name="An J."/>
        </authorList>
    </citation>
    <scope>NUCLEOTIDE SEQUENCE</scope>
    <source>
        <strain evidence="1">F60267</strain>
    </source>
</reference>
<evidence type="ECO:0000313" key="1">
    <source>
        <dbReference type="EMBL" id="MDS1309080.1"/>
    </source>
</evidence>
<accession>A0ABU2HEL4</accession>